<feature type="transmembrane region" description="Helical" evidence="7">
    <location>
        <begin position="425"/>
        <end position="446"/>
    </location>
</feature>
<keyword evidence="4 7" id="KW-1133">Transmembrane helix</keyword>
<dbReference type="InterPro" id="IPR020846">
    <property type="entry name" value="MFS_dom"/>
</dbReference>
<dbReference type="PROSITE" id="PS50850">
    <property type="entry name" value="MFS"/>
    <property type="match status" value="1"/>
</dbReference>
<dbReference type="Gene3D" id="1.20.1250.20">
    <property type="entry name" value="MFS general substrate transporter like domains"/>
    <property type="match status" value="1"/>
</dbReference>
<feature type="transmembrane region" description="Helical" evidence="7">
    <location>
        <begin position="486"/>
        <end position="512"/>
    </location>
</feature>
<evidence type="ECO:0000256" key="2">
    <source>
        <dbReference type="ARBA" id="ARBA00022448"/>
    </source>
</evidence>
<dbReference type="InterPro" id="IPR011701">
    <property type="entry name" value="MFS"/>
</dbReference>
<evidence type="ECO:0000313" key="10">
    <source>
        <dbReference type="Proteomes" id="UP001150538"/>
    </source>
</evidence>
<organism evidence="9 10">
    <name type="scientific">Mycoemilia scoparia</name>
    <dbReference type="NCBI Taxonomy" id="417184"/>
    <lineage>
        <taxon>Eukaryota</taxon>
        <taxon>Fungi</taxon>
        <taxon>Fungi incertae sedis</taxon>
        <taxon>Zoopagomycota</taxon>
        <taxon>Kickxellomycotina</taxon>
        <taxon>Kickxellomycetes</taxon>
        <taxon>Kickxellales</taxon>
        <taxon>Kickxellaceae</taxon>
        <taxon>Mycoemilia</taxon>
    </lineage>
</organism>
<feature type="transmembrane region" description="Helical" evidence="7">
    <location>
        <begin position="12"/>
        <end position="42"/>
    </location>
</feature>
<evidence type="ECO:0000256" key="5">
    <source>
        <dbReference type="ARBA" id="ARBA00023136"/>
    </source>
</evidence>
<dbReference type="InterPro" id="IPR005829">
    <property type="entry name" value="Sugar_transporter_CS"/>
</dbReference>
<dbReference type="GO" id="GO:0022857">
    <property type="term" value="F:transmembrane transporter activity"/>
    <property type="evidence" value="ECO:0007669"/>
    <property type="project" value="InterPro"/>
</dbReference>
<proteinExistence type="predicted"/>
<evidence type="ECO:0000256" key="6">
    <source>
        <dbReference type="SAM" id="MobiDB-lite"/>
    </source>
</evidence>
<evidence type="ECO:0000256" key="1">
    <source>
        <dbReference type="ARBA" id="ARBA00004141"/>
    </source>
</evidence>
<accession>A0A9W7ZPJ8</accession>
<evidence type="ECO:0000256" key="3">
    <source>
        <dbReference type="ARBA" id="ARBA00022692"/>
    </source>
</evidence>
<dbReference type="Pfam" id="PF07690">
    <property type="entry name" value="MFS_1"/>
    <property type="match status" value="1"/>
</dbReference>
<feature type="transmembrane region" description="Helical" evidence="7">
    <location>
        <begin position="350"/>
        <end position="379"/>
    </location>
</feature>
<dbReference type="Proteomes" id="UP001150538">
    <property type="component" value="Unassembled WGS sequence"/>
</dbReference>
<dbReference type="EMBL" id="JANBPU010000234">
    <property type="protein sequence ID" value="KAJ1913850.1"/>
    <property type="molecule type" value="Genomic_DNA"/>
</dbReference>
<keyword evidence="2" id="KW-0813">Transport</keyword>
<gene>
    <name evidence="9" type="ORF">H4219_005031</name>
</gene>
<feature type="compositionally biased region" description="Polar residues" evidence="6">
    <location>
        <begin position="291"/>
        <end position="301"/>
    </location>
</feature>
<feature type="region of interest" description="Disordered" evidence="6">
    <location>
        <begin position="211"/>
        <end position="306"/>
    </location>
</feature>
<feature type="transmembrane region" description="Helical" evidence="7">
    <location>
        <begin position="391"/>
        <end position="413"/>
    </location>
</feature>
<dbReference type="InterPro" id="IPR050930">
    <property type="entry name" value="MFS_Vesicular_Transporter"/>
</dbReference>
<dbReference type="OrthoDB" id="5086884at2759"/>
<protein>
    <recommendedName>
        <fullName evidence="8">Major facilitator superfamily (MFS) profile domain-containing protein</fullName>
    </recommendedName>
</protein>
<dbReference type="PANTHER" id="PTHR23506:SF23">
    <property type="entry name" value="GH10249P"/>
    <property type="match status" value="1"/>
</dbReference>
<dbReference type="SUPFAM" id="SSF103473">
    <property type="entry name" value="MFS general substrate transporter"/>
    <property type="match status" value="1"/>
</dbReference>
<sequence>MLFAFFKRIRMMPISVVVAATVCLFVETVIYDMCISVIPALLEKVLHISGDHNGQLSGLTAISKTASSLGMGYLSDKLGRRKLPLLATGFGYFIMAFFFWRSGAYWQLVVARIAQGVTGGATWTIIPGMVADVYSGETMGSRLAVAYTGSQMAHILGPVVGGFVFDHYSNTGVAALIMGLALLDLFFKTLILPESLELKRYLYNKVGSSEMTSVNGGPGSNTSNSAATTVLPSIAPTGGDLPPISTSLSNNLQDRRHSGAEPSNSIPLQVLRQYADDSDNEDNDDDRPGMTATNAPQNTNNSPPPPAIQMSAWQLFKVWPIQAYNIGSVSVVLISSLLETALPLELSQRYGLSAGGIGAIFIALGVPSMLSAAPIGWFISQPKVQAYLYPFNRWGIISLSILLNIICLFFLGWTNSTFEVMIDLALVSILHPFITVPVMTGLAQYLQDINCTSFAQCYSLNQMAQSLAAIMFPMLVAWLYKTNTFATTSAIIASMCFGLAILVSVTPILHIIRFGRHPAPTKVASRDNAA</sequence>
<feature type="transmembrane region" description="Helical" evidence="7">
    <location>
        <begin position="143"/>
        <end position="165"/>
    </location>
</feature>
<feature type="transmembrane region" description="Helical" evidence="7">
    <location>
        <begin position="318"/>
        <end position="338"/>
    </location>
</feature>
<feature type="transmembrane region" description="Helical" evidence="7">
    <location>
        <begin position="83"/>
        <end position="100"/>
    </location>
</feature>
<keyword evidence="5 7" id="KW-0472">Membrane</keyword>
<comment type="subcellular location">
    <subcellularLocation>
        <location evidence="1">Membrane</location>
        <topology evidence="1">Multi-pass membrane protein</topology>
    </subcellularLocation>
</comment>
<evidence type="ECO:0000256" key="4">
    <source>
        <dbReference type="ARBA" id="ARBA00022989"/>
    </source>
</evidence>
<dbReference type="GO" id="GO:0016020">
    <property type="term" value="C:membrane"/>
    <property type="evidence" value="ECO:0007669"/>
    <property type="project" value="UniProtKB-SubCell"/>
</dbReference>
<feature type="transmembrane region" description="Helical" evidence="7">
    <location>
        <begin position="171"/>
        <end position="191"/>
    </location>
</feature>
<dbReference type="PROSITE" id="PS00216">
    <property type="entry name" value="SUGAR_TRANSPORT_1"/>
    <property type="match status" value="1"/>
</dbReference>
<dbReference type="PANTHER" id="PTHR23506">
    <property type="entry name" value="GH10249P"/>
    <property type="match status" value="1"/>
</dbReference>
<dbReference type="AlphaFoldDB" id="A0A9W7ZPJ8"/>
<keyword evidence="10" id="KW-1185">Reference proteome</keyword>
<name>A0A9W7ZPJ8_9FUNG</name>
<dbReference type="InterPro" id="IPR036259">
    <property type="entry name" value="MFS_trans_sf"/>
</dbReference>
<feature type="compositionally biased region" description="Acidic residues" evidence="6">
    <location>
        <begin position="276"/>
        <end position="285"/>
    </location>
</feature>
<comment type="caution">
    <text evidence="9">The sequence shown here is derived from an EMBL/GenBank/DDBJ whole genome shotgun (WGS) entry which is preliminary data.</text>
</comment>
<evidence type="ECO:0000313" key="9">
    <source>
        <dbReference type="EMBL" id="KAJ1913850.1"/>
    </source>
</evidence>
<feature type="transmembrane region" description="Helical" evidence="7">
    <location>
        <begin position="458"/>
        <end position="480"/>
    </location>
</feature>
<feature type="domain" description="Major facilitator superfamily (MFS) profile" evidence="8">
    <location>
        <begin position="12"/>
        <end position="516"/>
    </location>
</feature>
<reference evidence="9" key="1">
    <citation type="submission" date="2022-07" db="EMBL/GenBank/DDBJ databases">
        <title>Phylogenomic reconstructions and comparative analyses of Kickxellomycotina fungi.</title>
        <authorList>
            <person name="Reynolds N.K."/>
            <person name="Stajich J.E."/>
            <person name="Barry K."/>
            <person name="Grigoriev I.V."/>
            <person name="Crous P."/>
            <person name="Smith M.E."/>
        </authorList>
    </citation>
    <scope>NUCLEOTIDE SEQUENCE</scope>
    <source>
        <strain evidence="9">NBRC 100468</strain>
    </source>
</reference>
<keyword evidence="3 7" id="KW-0812">Transmembrane</keyword>
<evidence type="ECO:0000259" key="8">
    <source>
        <dbReference type="PROSITE" id="PS50850"/>
    </source>
</evidence>
<evidence type="ECO:0000256" key="7">
    <source>
        <dbReference type="SAM" id="Phobius"/>
    </source>
</evidence>
<feature type="compositionally biased region" description="Polar residues" evidence="6">
    <location>
        <begin position="211"/>
        <end position="231"/>
    </location>
</feature>